<dbReference type="EMBL" id="JABBWE010000123">
    <property type="protein sequence ID" value="KAG1784982.1"/>
    <property type="molecule type" value="Genomic_DNA"/>
</dbReference>
<dbReference type="InterPro" id="IPR015943">
    <property type="entry name" value="WD40/YVTN_repeat-like_dom_sf"/>
</dbReference>
<protein>
    <submittedName>
        <fullName evidence="1">Uncharacterized protein</fullName>
    </submittedName>
</protein>
<evidence type="ECO:0000313" key="1">
    <source>
        <dbReference type="EMBL" id="KAG1784982.1"/>
    </source>
</evidence>
<dbReference type="GeneID" id="64601678"/>
<dbReference type="Pfam" id="PF10282">
    <property type="entry name" value="Lactonase"/>
    <property type="match status" value="1"/>
</dbReference>
<comment type="caution">
    <text evidence="1">The sequence shown here is derived from an EMBL/GenBank/DDBJ whole genome shotgun (WGS) entry which is preliminary data.</text>
</comment>
<dbReference type="Proteomes" id="UP000719766">
    <property type="component" value="Unassembled WGS sequence"/>
</dbReference>
<gene>
    <name evidence="1" type="ORF">HD556DRAFT_1451221</name>
</gene>
<dbReference type="Gene3D" id="2.130.10.10">
    <property type="entry name" value="YVTN repeat-like/Quinoprotein amine dehydrogenase"/>
    <property type="match status" value="1"/>
</dbReference>
<accession>A0A9P7DAH1</accession>
<dbReference type="InterPro" id="IPR019405">
    <property type="entry name" value="Lactonase_7-beta_prop"/>
</dbReference>
<dbReference type="AlphaFoldDB" id="A0A9P7DAH1"/>
<name>A0A9P7DAH1_9AGAM</name>
<organism evidence="1 2">
    <name type="scientific">Suillus plorans</name>
    <dbReference type="NCBI Taxonomy" id="116603"/>
    <lineage>
        <taxon>Eukaryota</taxon>
        <taxon>Fungi</taxon>
        <taxon>Dikarya</taxon>
        <taxon>Basidiomycota</taxon>
        <taxon>Agaricomycotina</taxon>
        <taxon>Agaricomycetes</taxon>
        <taxon>Agaricomycetidae</taxon>
        <taxon>Boletales</taxon>
        <taxon>Suillineae</taxon>
        <taxon>Suillaceae</taxon>
        <taxon>Suillus</taxon>
    </lineage>
</organism>
<dbReference type="OrthoDB" id="9972196at2759"/>
<dbReference type="RefSeq" id="XP_041152467.1">
    <property type="nucleotide sequence ID" value="XM_041307914.1"/>
</dbReference>
<reference evidence="1" key="1">
    <citation type="journal article" date="2020" name="New Phytol.">
        <title>Comparative genomics reveals dynamic genome evolution in host specialist ectomycorrhizal fungi.</title>
        <authorList>
            <person name="Lofgren L.A."/>
            <person name="Nguyen N.H."/>
            <person name="Vilgalys R."/>
            <person name="Ruytinx J."/>
            <person name="Liao H.L."/>
            <person name="Branco S."/>
            <person name="Kuo A."/>
            <person name="LaButti K."/>
            <person name="Lipzen A."/>
            <person name="Andreopoulos W."/>
            <person name="Pangilinan J."/>
            <person name="Riley R."/>
            <person name="Hundley H."/>
            <person name="Na H."/>
            <person name="Barry K."/>
            <person name="Grigoriev I.V."/>
            <person name="Stajich J.E."/>
            <person name="Kennedy P.G."/>
        </authorList>
    </citation>
    <scope>NUCLEOTIDE SEQUENCE</scope>
    <source>
        <strain evidence="1">S12</strain>
    </source>
</reference>
<sequence length="133" mass="14903">MLRLISTSAPYILSPHPWTLSMPFEYVGRNKTQLLVPDLGTDKVWRLTKRNDGKWSIRDHIDFEAGGGPRHIAARGNTLYTLLELTSKLAVHTFPPRPVPPTRLTSVHTFCITDTGYHVGSGNSATRTQRILP</sequence>
<evidence type="ECO:0000313" key="2">
    <source>
        <dbReference type="Proteomes" id="UP000719766"/>
    </source>
</evidence>
<proteinExistence type="predicted"/>
<keyword evidence="2" id="KW-1185">Reference proteome</keyword>